<proteinExistence type="predicted"/>
<accession>A0ABT8S6I7</accession>
<evidence type="ECO:0000313" key="2">
    <source>
        <dbReference type="Proteomes" id="UP001169027"/>
    </source>
</evidence>
<protein>
    <submittedName>
        <fullName evidence="1">Uncharacterized protein</fullName>
    </submittedName>
</protein>
<evidence type="ECO:0000313" key="1">
    <source>
        <dbReference type="EMBL" id="MDO1534534.1"/>
    </source>
</evidence>
<sequence>MPQLKITVVNLTGQPQLVHVFDTLNGGTRPVEGNPFELANGERSTVFGVNSDSRGRGILAYRSRSGIVRSGIDVTDGAGVEIR</sequence>
<comment type="caution">
    <text evidence="1">The sequence shown here is derived from an EMBL/GenBank/DDBJ whole genome shotgun (WGS) entry which is preliminary data.</text>
</comment>
<keyword evidence="2" id="KW-1185">Reference proteome</keyword>
<reference evidence="1" key="1">
    <citation type="submission" date="2023-06" db="EMBL/GenBank/DDBJ databases">
        <authorList>
            <person name="Jiang Y."/>
            <person name="Liu Q."/>
        </authorList>
    </citation>
    <scope>NUCLEOTIDE SEQUENCE</scope>
    <source>
        <strain evidence="1">CGMCC 1.12090</strain>
    </source>
</reference>
<dbReference type="RefSeq" id="WP_301812259.1">
    <property type="nucleotide sequence ID" value="NZ_JAUJZH010000014.1"/>
</dbReference>
<gene>
    <name evidence="1" type="ORF">Q2T77_19775</name>
</gene>
<dbReference type="EMBL" id="JAUKVY010000014">
    <property type="protein sequence ID" value="MDO1534534.1"/>
    <property type="molecule type" value="Genomic_DNA"/>
</dbReference>
<organism evidence="1 2">
    <name type="scientific">Variovorax ginsengisoli</name>
    <dbReference type="NCBI Taxonomy" id="363844"/>
    <lineage>
        <taxon>Bacteria</taxon>
        <taxon>Pseudomonadati</taxon>
        <taxon>Pseudomonadota</taxon>
        <taxon>Betaproteobacteria</taxon>
        <taxon>Burkholderiales</taxon>
        <taxon>Comamonadaceae</taxon>
        <taxon>Variovorax</taxon>
    </lineage>
</organism>
<dbReference type="Proteomes" id="UP001169027">
    <property type="component" value="Unassembled WGS sequence"/>
</dbReference>
<name>A0ABT8S6I7_9BURK</name>